<dbReference type="PIRSF" id="PIRSF038984">
    <property type="entry name" value="FAD_binding_protein"/>
    <property type="match status" value="1"/>
</dbReference>
<gene>
    <name evidence="2" type="ORF">A3D59_00005</name>
</gene>
<dbReference type="InterPro" id="IPR036188">
    <property type="entry name" value="FAD/NAD-bd_sf"/>
</dbReference>
<dbReference type="AlphaFoldDB" id="A0A1G2R6X5"/>
<feature type="domain" description="FAD-dependent protein C-terminal" evidence="1">
    <location>
        <begin position="239"/>
        <end position="405"/>
    </location>
</feature>
<dbReference type="PANTHER" id="PTHR43106:SF1">
    <property type="entry name" value="DEHYDROGENASE-RELATED"/>
    <property type="match status" value="1"/>
</dbReference>
<name>A0A1G2R6X5_9BACT</name>
<sequence length="457" mass="50506">MGNKWFDVIFIGSGPTAMFAALELVKLRPEMKIAIFEKGKLRELDDENKTSGWGGAGTFSDGKLNLTHKVGGSLHEFVGKDEFYRILNYVRSLYIDFGAQDELHNPDPVVVEGLARRASDAGFTLTAFPIHHLGTDRVFAIARNIYGNLAERGVQIFTDSPVSAITRASRGYYSVKAAGRSYSARKVVVAMGREGEDLWVEFANKLGIALTSNFVDIGFRIEVANDVLKEWVDALYEAKLTYRTSFDETVRTFCMCPSGEVVAEEYRGGIITTNGHSYEDPKRHSVNTNFALLHTTHFTKPFKDSVGYGRKIAGLVNDLAGGEKVIIQRLMDLRGSHPRRSTWERIREAGIKPTIKEQYVEPGDLRKAIPAASMENLKEGLEALIRLIPALGRNNGNDTLLIGAEVKFYSARTNLTRELETEYAGLFVGGDVSGWIRGLAQASMSGVIIARAIAARK</sequence>
<proteinExistence type="predicted"/>
<protein>
    <recommendedName>
        <fullName evidence="1">FAD-dependent protein C-terminal domain-containing protein</fullName>
    </recommendedName>
</protein>
<dbReference type="SUPFAM" id="SSF51905">
    <property type="entry name" value="FAD/NAD(P)-binding domain"/>
    <property type="match status" value="1"/>
</dbReference>
<dbReference type="InterPro" id="IPR028348">
    <property type="entry name" value="FAD-binding_protein"/>
</dbReference>
<evidence type="ECO:0000259" key="1">
    <source>
        <dbReference type="Pfam" id="PF21688"/>
    </source>
</evidence>
<dbReference type="Gene3D" id="3.50.50.60">
    <property type="entry name" value="FAD/NAD(P)-binding domain"/>
    <property type="match status" value="2"/>
</dbReference>
<dbReference type="EMBL" id="MHTX01000014">
    <property type="protein sequence ID" value="OHA68573.1"/>
    <property type="molecule type" value="Genomic_DNA"/>
</dbReference>
<evidence type="ECO:0000313" key="3">
    <source>
        <dbReference type="Proteomes" id="UP000179258"/>
    </source>
</evidence>
<dbReference type="Pfam" id="PF21688">
    <property type="entry name" value="FAD-depend_C"/>
    <property type="match status" value="1"/>
</dbReference>
<accession>A0A1G2R6X5</accession>
<dbReference type="InterPro" id="IPR049516">
    <property type="entry name" value="FAD-depend_C"/>
</dbReference>
<dbReference type="PANTHER" id="PTHR43106">
    <property type="entry name" value="DEHYDROGENASE-RELATED"/>
    <property type="match status" value="1"/>
</dbReference>
<evidence type="ECO:0000313" key="2">
    <source>
        <dbReference type="EMBL" id="OHA68573.1"/>
    </source>
</evidence>
<comment type="caution">
    <text evidence="2">The sequence shown here is derived from an EMBL/GenBank/DDBJ whole genome shotgun (WGS) entry which is preliminary data.</text>
</comment>
<reference evidence="2 3" key="1">
    <citation type="journal article" date="2016" name="Nat. Commun.">
        <title>Thousands of microbial genomes shed light on interconnected biogeochemical processes in an aquifer system.</title>
        <authorList>
            <person name="Anantharaman K."/>
            <person name="Brown C.T."/>
            <person name="Hug L.A."/>
            <person name="Sharon I."/>
            <person name="Castelle C.J."/>
            <person name="Probst A.J."/>
            <person name="Thomas B.C."/>
            <person name="Singh A."/>
            <person name="Wilkins M.J."/>
            <person name="Karaoz U."/>
            <person name="Brodie E.L."/>
            <person name="Williams K.H."/>
            <person name="Hubbard S.S."/>
            <person name="Banfield J.F."/>
        </authorList>
    </citation>
    <scope>NUCLEOTIDE SEQUENCE [LARGE SCALE GENOMIC DNA]</scope>
</reference>
<organism evidence="2 3">
    <name type="scientific">Candidatus Wildermuthbacteria bacterium RIFCSPHIGHO2_02_FULL_47_17</name>
    <dbReference type="NCBI Taxonomy" id="1802452"/>
    <lineage>
        <taxon>Bacteria</taxon>
        <taxon>Candidatus Wildermuthiibacteriota</taxon>
    </lineage>
</organism>
<dbReference type="Proteomes" id="UP000179258">
    <property type="component" value="Unassembled WGS sequence"/>
</dbReference>